<keyword evidence="5 8" id="KW-0812">Transmembrane</keyword>
<dbReference type="PANTHER" id="PTHR30269:SF37">
    <property type="entry name" value="MEMBRANE TRANSPORTER PROTEIN"/>
    <property type="match status" value="1"/>
</dbReference>
<evidence type="ECO:0000256" key="4">
    <source>
        <dbReference type="ARBA" id="ARBA00022475"/>
    </source>
</evidence>
<evidence type="ECO:0000256" key="5">
    <source>
        <dbReference type="ARBA" id="ARBA00022692"/>
    </source>
</evidence>
<reference evidence="9 10" key="1">
    <citation type="submission" date="2020-04" db="EMBL/GenBank/DDBJ databases">
        <title>Description of novel Gluconacetobacter.</title>
        <authorList>
            <person name="Sombolestani A."/>
        </authorList>
    </citation>
    <scope>NUCLEOTIDE SEQUENCE [LARGE SCALE GENOMIC DNA]</scope>
    <source>
        <strain evidence="9 10">LMG 21311</strain>
    </source>
</reference>
<comment type="subcellular location">
    <subcellularLocation>
        <location evidence="1 8">Cell membrane</location>
        <topology evidence="1 8">Multi-pass membrane protein</topology>
    </subcellularLocation>
</comment>
<evidence type="ECO:0000313" key="10">
    <source>
        <dbReference type="Proteomes" id="UP000555756"/>
    </source>
</evidence>
<feature type="transmembrane region" description="Helical" evidence="8">
    <location>
        <begin position="128"/>
        <end position="152"/>
    </location>
</feature>
<proteinExistence type="inferred from homology"/>
<feature type="transmembrane region" description="Helical" evidence="8">
    <location>
        <begin position="32"/>
        <end position="56"/>
    </location>
</feature>
<evidence type="ECO:0000256" key="6">
    <source>
        <dbReference type="ARBA" id="ARBA00022989"/>
    </source>
</evidence>
<evidence type="ECO:0000256" key="2">
    <source>
        <dbReference type="ARBA" id="ARBA00009142"/>
    </source>
</evidence>
<feature type="transmembrane region" description="Helical" evidence="8">
    <location>
        <begin position="195"/>
        <end position="213"/>
    </location>
</feature>
<dbReference type="RefSeq" id="WP_183118139.1">
    <property type="nucleotide sequence ID" value="NZ_JABEQF010000002.1"/>
</dbReference>
<dbReference type="InterPro" id="IPR052017">
    <property type="entry name" value="TSUP"/>
</dbReference>
<comment type="caution">
    <text evidence="9">The sequence shown here is derived from an EMBL/GenBank/DDBJ whole genome shotgun (WGS) entry which is preliminary data.</text>
</comment>
<accession>A0A7W4JQK7</accession>
<organism evidence="9 10">
    <name type="scientific">Gluconacetobacter azotocaptans</name>
    <dbReference type="NCBI Taxonomy" id="142834"/>
    <lineage>
        <taxon>Bacteria</taxon>
        <taxon>Pseudomonadati</taxon>
        <taxon>Pseudomonadota</taxon>
        <taxon>Alphaproteobacteria</taxon>
        <taxon>Acetobacterales</taxon>
        <taxon>Acetobacteraceae</taxon>
        <taxon>Gluconacetobacter</taxon>
    </lineage>
</organism>
<name>A0A7W4JQK7_9PROT</name>
<keyword evidence="6 8" id="KW-1133">Transmembrane helix</keyword>
<keyword evidence="7 8" id="KW-0472">Membrane</keyword>
<feature type="transmembrane region" description="Helical" evidence="8">
    <location>
        <begin position="94"/>
        <end position="116"/>
    </location>
</feature>
<comment type="similarity">
    <text evidence="2 8">Belongs to the 4-toluene sulfonate uptake permease (TSUP) (TC 2.A.102) family.</text>
</comment>
<protein>
    <recommendedName>
        <fullName evidence="8">Probable membrane transporter protein</fullName>
    </recommendedName>
</protein>
<keyword evidence="3" id="KW-0813">Transport</keyword>
<evidence type="ECO:0000256" key="7">
    <source>
        <dbReference type="ARBA" id="ARBA00023136"/>
    </source>
</evidence>
<dbReference type="GO" id="GO:0005886">
    <property type="term" value="C:plasma membrane"/>
    <property type="evidence" value="ECO:0007669"/>
    <property type="project" value="UniProtKB-SubCell"/>
</dbReference>
<dbReference type="Proteomes" id="UP000555756">
    <property type="component" value="Unassembled WGS sequence"/>
</dbReference>
<evidence type="ECO:0000256" key="8">
    <source>
        <dbReference type="RuleBase" id="RU363041"/>
    </source>
</evidence>
<evidence type="ECO:0000313" key="9">
    <source>
        <dbReference type="EMBL" id="MBB2188947.1"/>
    </source>
</evidence>
<dbReference type="InterPro" id="IPR002781">
    <property type="entry name" value="TM_pro_TauE-like"/>
</dbReference>
<feature type="transmembrane region" description="Helical" evidence="8">
    <location>
        <begin position="68"/>
        <end position="88"/>
    </location>
</feature>
<gene>
    <name evidence="9" type="ORF">HLH34_03075</name>
</gene>
<dbReference type="Pfam" id="PF01925">
    <property type="entry name" value="TauE"/>
    <property type="match status" value="1"/>
</dbReference>
<sequence>MLIWCLILAASVFAFGLSTVSGGGAGLILMPLLGLVVPGAQVPAALSIGTAASSLARIATFRRSIRWAVVWRFAPAALPFAALGAWGLSRMNPAYLDVLLGLFLMGNLPLLFRAPAPVSHQPMRLARLVATGAAAGFLSGFTGAVGLVFNGFYRRLGLRKEEIVATRAANEILLHLMKLGLYAGFGLLTPRAMTVGLAVAMAAILSSVLMRHILPRLHDHLFRHIGHAATVAAGIAMLALAGGQIIRQDGMSLRYGREASQFEAALSWRQHVFSVALEHHDEIELSHRVRTVATGPGGPMGNPTYILHLSPRTGIRPDSRI</sequence>
<feature type="transmembrane region" description="Helical" evidence="8">
    <location>
        <begin position="225"/>
        <end position="246"/>
    </location>
</feature>
<dbReference type="EMBL" id="JABEQF010000002">
    <property type="protein sequence ID" value="MBB2188947.1"/>
    <property type="molecule type" value="Genomic_DNA"/>
</dbReference>
<keyword evidence="4 8" id="KW-1003">Cell membrane</keyword>
<dbReference type="AlphaFoldDB" id="A0A7W4JQK7"/>
<evidence type="ECO:0000256" key="1">
    <source>
        <dbReference type="ARBA" id="ARBA00004651"/>
    </source>
</evidence>
<keyword evidence="10" id="KW-1185">Reference proteome</keyword>
<evidence type="ECO:0000256" key="3">
    <source>
        <dbReference type="ARBA" id="ARBA00022448"/>
    </source>
</evidence>
<dbReference type="PANTHER" id="PTHR30269">
    <property type="entry name" value="TRANSMEMBRANE PROTEIN YFCA"/>
    <property type="match status" value="1"/>
</dbReference>